<keyword evidence="3" id="KW-1185">Reference proteome</keyword>
<dbReference type="Gene3D" id="3.60.130.30">
    <property type="match status" value="1"/>
</dbReference>
<accession>A0AAE8XJZ7</accession>
<evidence type="ECO:0000313" key="3">
    <source>
        <dbReference type="Proteomes" id="UP000828064"/>
    </source>
</evidence>
<feature type="region of interest" description="Disordered" evidence="1">
    <location>
        <begin position="1"/>
        <end position="22"/>
    </location>
</feature>
<gene>
    <name evidence="2" type="primary">66</name>
    <name evidence="2" type="ORF">SEA_KLEVEY_66</name>
</gene>
<protein>
    <submittedName>
        <fullName evidence="2">Oxidoreductase</fullName>
    </submittedName>
</protein>
<name>A0AAE8XJZ7_9CAUD</name>
<evidence type="ECO:0000313" key="2">
    <source>
        <dbReference type="EMBL" id="UAW09422.1"/>
    </source>
</evidence>
<reference evidence="2 3" key="1">
    <citation type="submission" date="2021-08" db="EMBL/GenBank/DDBJ databases">
        <authorList>
            <person name="Gillison A.D."/>
            <person name="Kleven A.S."/>
            <person name="Allen M.J."/>
            <person name="Garcia Costas A.M."/>
            <person name="Merkhofer E.C."/>
            <person name="Garlena R.A."/>
            <person name="Russell D.A."/>
            <person name="Jacobs-Sera D."/>
            <person name="Hatfull G.F."/>
        </authorList>
    </citation>
    <scope>NUCLEOTIDE SEQUENCE [LARGE SCALE GENOMIC DNA]</scope>
</reference>
<dbReference type="EMBL" id="MZ747522">
    <property type="protein sequence ID" value="UAW09422.1"/>
    <property type="molecule type" value="Genomic_DNA"/>
</dbReference>
<feature type="compositionally biased region" description="Basic and acidic residues" evidence="1">
    <location>
        <begin position="13"/>
        <end position="22"/>
    </location>
</feature>
<dbReference type="Proteomes" id="UP000828064">
    <property type="component" value="Segment"/>
</dbReference>
<organism evidence="2 3">
    <name type="scientific">Arthrobacter phage Klevey</name>
    <dbReference type="NCBI Taxonomy" id="2867481"/>
    <lineage>
        <taxon>Viruses</taxon>
        <taxon>Duplodnaviria</taxon>
        <taxon>Heunggongvirae</taxon>
        <taxon>Uroviricota</taxon>
        <taxon>Caudoviricetes</taxon>
        <taxon>Berryhillviridae</taxon>
        <taxon>Lilmacvirus</taxon>
        <taxon>Lilmacvirus klevey</taxon>
    </lineage>
</organism>
<sequence>MPRETGLPGLPEPPKRRGRMSDELEYYARRVLSRDEATKLIGTDVGTSLPPSFPSPRDGQLVRVYDLDTGELIGIVTRLDRPRRAALRATVLSIKYGQNVARQGRDMNVRGVVFGYSPKKPIARQEGCRRSAMSRDREDVSAVLEDIAGALGREFKSLYPERAAADETTVKSNVLDDWRMHEDSLWTSGVINQSTVLPYHRDGNNFDTWSAMPTIRYGMDDGRLHVPEYDLVFPCGDGDVTWFFGKDLVHGVTPMTPRREDAYRYSVVFYSIQGMKNCRTFAEETRNAARARTARERAAADAIRAERGLTLETDPGGPEIAKEEVLDLETGELL</sequence>
<evidence type="ECO:0000256" key="1">
    <source>
        <dbReference type="SAM" id="MobiDB-lite"/>
    </source>
</evidence>
<proteinExistence type="predicted"/>